<name>A0AAD9C140_DISEL</name>
<keyword evidence="3" id="KW-1185">Reference proteome</keyword>
<feature type="compositionally biased region" description="Polar residues" evidence="1">
    <location>
        <begin position="1"/>
        <end position="13"/>
    </location>
</feature>
<organism evidence="2 3">
    <name type="scientific">Dissostichus eleginoides</name>
    <name type="common">Patagonian toothfish</name>
    <name type="synonym">Dissostichus amissus</name>
    <dbReference type="NCBI Taxonomy" id="100907"/>
    <lineage>
        <taxon>Eukaryota</taxon>
        <taxon>Metazoa</taxon>
        <taxon>Chordata</taxon>
        <taxon>Craniata</taxon>
        <taxon>Vertebrata</taxon>
        <taxon>Euteleostomi</taxon>
        <taxon>Actinopterygii</taxon>
        <taxon>Neopterygii</taxon>
        <taxon>Teleostei</taxon>
        <taxon>Neoteleostei</taxon>
        <taxon>Acanthomorphata</taxon>
        <taxon>Eupercaria</taxon>
        <taxon>Perciformes</taxon>
        <taxon>Notothenioidei</taxon>
        <taxon>Nototheniidae</taxon>
        <taxon>Dissostichus</taxon>
    </lineage>
</organism>
<comment type="caution">
    <text evidence="2">The sequence shown here is derived from an EMBL/GenBank/DDBJ whole genome shotgun (WGS) entry which is preliminary data.</text>
</comment>
<feature type="region of interest" description="Disordered" evidence="1">
    <location>
        <begin position="1"/>
        <end position="33"/>
    </location>
</feature>
<sequence length="67" mass="7260">MPRSPSYSHQKLSYISALERTDSPRLGGPREAVKVNGQMDCPTLSPSRHSNVKKVTGVGGTTYEISV</sequence>
<proteinExistence type="predicted"/>
<evidence type="ECO:0000313" key="2">
    <source>
        <dbReference type="EMBL" id="KAK1892419.1"/>
    </source>
</evidence>
<dbReference type="AlphaFoldDB" id="A0AAD9C140"/>
<accession>A0AAD9C140</accession>
<evidence type="ECO:0000256" key="1">
    <source>
        <dbReference type="SAM" id="MobiDB-lite"/>
    </source>
</evidence>
<reference evidence="2" key="1">
    <citation type="submission" date="2023-04" db="EMBL/GenBank/DDBJ databases">
        <title>Chromosome-level genome of Chaenocephalus aceratus.</title>
        <authorList>
            <person name="Park H."/>
        </authorList>
    </citation>
    <scope>NUCLEOTIDE SEQUENCE</scope>
    <source>
        <strain evidence="2">DE</strain>
        <tissue evidence="2">Muscle</tissue>
    </source>
</reference>
<evidence type="ECO:0000313" key="3">
    <source>
        <dbReference type="Proteomes" id="UP001228049"/>
    </source>
</evidence>
<dbReference type="Proteomes" id="UP001228049">
    <property type="component" value="Unassembled WGS sequence"/>
</dbReference>
<protein>
    <submittedName>
        <fullName evidence="2">Palmitoyltransferase ZDHHC8</fullName>
    </submittedName>
</protein>
<gene>
    <name evidence="2" type="ORF">KUDE01_007494</name>
</gene>
<dbReference type="EMBL" id="JASDAP010000013">
    <property type="protein sequence ID" value="KAK1892419.1"/>
    <property type="molecule type" value="Genomic_DNA"/>
</dbReference>